<feature type="non-terminal residue" evidence="1">
    <location>
        <position position="1"/>
    </location>
</feature>
<proteinExistence type="predicted"/>
<evidence type="ECO:0000313" key="1">
    <source>
        <dbReference type="EMBL" id="KAA3720802.1"/>
    </source>
</evidence>
<name>A0A641MYF3_9BACE</name>
<sequence>SYTTGRYILRIVGTHLKSSVILMKK</sequence>
<protein>
    <submittedName>
        <fullName evidence="1">T9SS C-terminal target domain-containing protein</fullName>
    </submittedName>
</protein>
<comment type="caution">
    <text evidence="1">The sequence shown here is derived from an EMBL/GenBank/DDBJ whole genome shotgun (WGS) entry which is preliminary data.</text>
</comment>
<gene>
    <name evidence="1" type="ORF">F3F94_06390</name>
</gene>
<organism evidence="1">
    <name type="scientific">Bacteroides salyersiae</name>
    <dbReference type="NCBI Taxonomy" id="291644"/>
    <lineage>
        <taxon>Bacteria</taxon>
        <taxon>Pseudomonadati</taxon>
        <taxon>Bacteroidota</taxon>
        <taxon>Bacteroidia</taxon>
        <taxon>Bacteroidales</taxon>
        <taxon>Bacteroidaceae</taxon>
        <taxon>Bacteroides</taxon>
    </lineage>
</organism>
<dbReference type="EMBL" id="VWMU01000026">
    <property type="protein sequence ID" value="KAA3720802.1"/>
    <property type="molecule type" value="Genomic_DNA"/>
</dbReference>
<accession>A0A641MYF3</accession>
<reference evidence="1" key="1">
    <citation type="journal article" date="2019" name="Nat. Med.">
        <title>A library of human gut bacterial isolates paired with longitudinal multiomics data enables mechanistic microbiome research.</title>
        <authorList>
            <person name="Poyet M."/>
            <person name="Groussin M."/>
            <person name="Gibbons S.M."/>
            <person name="Avila-Pacheco J."/>
            <person name="Jiang X."/>
            <person name="Kearney S.M."/>
            <person name="Perrotta A.R."/>
            <person name="Berdy B."/>
            <person name="Zhao S."/>
            <person name="Lieberman T.D."/>
            <person name="Swanson P.K."/>
            <person name="Smith M."/>
            <person name="Roesemann S."/>
            <person name="Alexander J.E."/>
            <person name="Rich S.A."/>
            <person name="Livny J."/>
            <person name="Vlamakis H."/>
            <person name="Clish C."/>
            <person name="Bullock K."/>
            <person name="Deik A."/>
            <person name="Scott J."/>
            <person name="Pierce K.A."/>
            <person name="Xavier R.J."/>
            <person name="Alm E.J."/>
        </authorList>
    </citation>
    <scope>NUCLEOTIDE SEQUENCE</scope>
    <source>
        <strain evidence="1">BIOML-A21</strain>
    </source>
</reference>
<dbReference type="AlphaFoldDB" id="A0A641MYF3"/>